<dbReference type="OrthoDB" id="5464839at2"/>
<dbReference type="AlphaFoldDB" id="A0A0A5GFE9"/>
<protein>
    <recommendedName>
        <fullName evidence="1">DinB-like domain-containing protein</fullName>
    </recommendedName>
</protein>
<dbReference type="EMBL" id="AVPE01000013">
    <property type="protein sequence ID" value="KGX90734.1"/>
    <property type="molecule type" value="Genomic_DNA"/>
</dbReference>
<gene>
    <name evidence="2" type="ORF">N781_06670</name>
</gene>
<dbReference type="Proteomes" id="UP000030528">
    <property type="component" value="Unassembled WGS sequence"/>
</dbReference>
<dbReference type="Gene3D" id="1.20.120.450">
    <property type="entry name" value="dinb family like domain"/>
    <property type="match status" value="1"/>
</dbReference>
<keyword evidence="3" id="KW-1185">Reference proteome</keyword>
<dbReference type="STRING" id="1385510.GCA_000425205_02922"/>
<name>A0A0A5GFE9_9BACI</name>
<evidence type="ECO:0000313" key="2">
    <source>
        <dbReference type="EMBL" id="KGX90734.1"/>
    </source>
</evidence>
<dbReference type="eggNOG" id="COG2318">
    <property type="taxonomic scope" value="Bacteria"/>
</dbReference>
<feature type="domain" description="DinB-like" evidence="1">
    <location>
        <begin position="4"/>
        <end position="153"/>
    </location>
</feature>
<dbReference type="InterPro" id="IPR034660">
    <property type="entry name" value="DinB/YfiT-like"/>
</dbReference>
<accession>A0A0A5GFE9</accession>
<comment type="caution">
    <text evidence="2">The sequence shown here is derived from an EMBL/GenBank/DDBJ whole genome shotgun (WGS) entry which is preliminary data.</text>
</comment>
<dbReference type="RefSeq" id="WP_026801196.1">
    <property type="nucleotide sequence ID" value="NZ_AULI01000013.1"/>
</dbReference>
<sequence>MYGLDERREQVFQYVDELNDQVALAKPSLEEWSIMETLEHLYLMEKYIVGLINHAIQHGDVRQSEEKPLHRITDRSYKVQAPEQAVPNGEFTSLSEVKAAMERNREATMFLIHNKEAEVLQNRTFPHPAFGELNLEQWLEFLGWHELRHLDQMKDIQGKLQ</sequence>
<organism evidence="2 3">
    <name type="scientific">Pontibacillus halophilus JSM 076056 = DSM 19796</name>
    <dbReference type="NCBI Taxonomy" id="1385510"/>
    <lineage>
        <taxon>Bacteria</taxon>
        <taxon>Bacillati</taxon>
        <taxon>Bacillota</taxon>
        <taxon>Bacilli</taxon>
        <taxon>Bacillales</taxon>
        <taxon>Bacillaceae</taxon>
        <taxon>Pontibacillus</taxon>
    </lineage>
</organism>
<evidence type="ECO:0000259" key="1">
    <source>
        <dbReference type="Pfam" id="PF12867"/>
    </source>
</evidence>
<evidence type="ECO:0000313" key="3">
    <source>
        <dbReference type="Proteomes" id="UP000030528"/>
    </source>
</evidence>
<proteinExistence type="predicted"/>
<dbReference type="Pfam" id="PF12867">
    <property type="entry name" value="DinB_2"/>
    <property type="match status" value="1"/>
</dbReference>
<dbReference type="InterPro" id="IPR024775">
    <property type="entry name" value="DinB-like"/>
</dbReference>
<reference evidence="2 3" key="1">
    <citation type="submission" date="2013-08" db="EMBL/GenBank/DDBJ databases">
        <authorList>
            <person name="Huang J."/>
            <person name="Wang G."/>
        </authorList>
    </citation>
    <scope>NUCLEOTIDE SEQUENCE [LARGE SCALE GENOMIC DNA]</scope>
    <source>
        <strain evidence="2 3">JSM 076056</strain>
    </source>
</reference>
<dbReference type="SUPFAM" id="SSF109854">
    <property type="entry name" value="DinB/YfiT-like putative metalloenzymes"/>
    <property type="match status" value="1"/>
</dbReference>